<dbReference type="Proteomes" id="UP001177670">
    <property type="component" value="Unassembled WGS sequence"/>
</dbReference>
<gene>
    <name evidence="1" type="ORF">K0M31_010109</name>
</gene>
<dbReference type="AlphaFoldDB" id="A0AA40KIW2"/>
<organism evidence="1 2">
    <name type="scientific">Melipona bicolor</name>
    <dbReference type="NCBI Taxonomy" id="60889"/>
    <lineage>
        <taxon>Eukaryota</taxon>
        <taxon>Metazoa</taxon>
        <taxon>Ecdysozoa</taxon>
        <taxon>Arthropoda</taxon>
        <taxon>Hexapoda</taxon>
        <taxon>Insecta</taxon>
        <taxon>Pterygota</taxon>
        <taxon>Neoptera</taxon>
        <taxon>Endopterygota</taxon>
        <taxon>Hymenoptera</taxon>
        <taxon>Apocrita</taxon>
        <taxon>Aculeata</taxon>
        <taxon>Apoidea</taxon>
        <taxon>Anthophila</taxon>
        <taxon>Apidae</taxon>
        <taxon>Melipona</taxon>
    </lineage>
</organism>
<dbReference type="EMBL" id="JAHYIQ010000025">
    <property type="protein sequence ID" value="KAK1121798.1"/>
    <property type="molecule type" value="Genomic_DNA"/>
</dbReference>
<reference evidence="1" key="1">
    <citation type="submission" date="2021-10" db="EMBL/GenBank/DDBJ databases">
        <title>Melipona bicolor Genome sequencing and assembly.</title>
        <authorList>
            <person name="Araujo N.S."/>
            <person name="Arias M.C."/>
        </authorList>
    </citation>
    <scope>NUCLEOTIDE SEQUENCE</scope>
    <source>
        <strain evidence="1">USP_2M_L1-L4_2017</strain>
        <tissue evidence="1">Whole body</tissue>
    </source>
</reference>
<protein>
    <submittedName>
        <fullName evidence="1">Uncharacterized protein</fullName>
    </submittedName>
</protein>
<comment type="caution">
    <text evidence="1">The sequence shown here is derived from an EMBL/GenBank/DDBJ whole genome shotgun (WGS) entry which is preliminary data.</text>
</comment>
<proteinExistence type="predicted"/>
<evidence type="ECO:0000313" key="2">
    <source>
        <dbReference type="Proteomes" id="UP001177670"/>
    </source>
</evidence>
<name>A0AA40KIW2_9HYME</name>
<keyword evidence="2" id="KW-1185">Reference proteome</keyword>
<evidence type="ECO:0000313" key="1">
    <source>
        <dbReference type="EMBL" id="KAK1121798.1"/>
    </source>
</evidence>
<accession>A0AA40KIW2</accession>
<sequence length="111" mass="12120">MLGCERLSSSIAEERKRIFICRNDCSNNKNGGVGQAIAFDITLDISNLEEPAQPVLEGSGRKMGRIVMRFGKGSAKSSTYPRTPEVALGATKRYDQAVKFPTYCPSLSSWG</sequence>